<evidence type="ECO:0000256" key="1">
    <source>
        <dbReference type="SAM" id="MobiDB-lite"/>
    </source>
</evidence>
<dbReference type="AlphaFoldDB" id="A0A915L0P1"/>
<dbReference type="WBParaSite" id="nRc.2.0.1.t43323-RA">
    <property type="protein sequence ID" value="nRc.2.0.1.t43323-RA"/>
    <property type="gene ID" value="nRc.2.0.1.g43323"/>
</dbReference>
<accession>A0A915L0P1</accession>
<feature type="compositionally biased region" description="Low complexity" evidence="1">
    <location>
        <begin position="94"/>
        <end position="115"/>
    </location>
</feature>
<keyword evidence="2" id="KW-0732">Signal</keyword>
<dbReference type="Proteomes" id="UP000887565">
    <property type="component" value="Unplaced"/>
</dbReference>
<proteinExistence type="predicted"/>
<protein>
    <submittedName>
        <fullName evidence="4">Uncharacterized protein</fullName>
    </submittedName>
</protein>
<feature type="region of interest" description="Disordered" evidence="1">
    <location>
        <begin position="33"/>
        <end position="56"/>
    </location>
</feature>
<feature type="region of interest" description="Disordered" evidence="1">
    <location>
        <begin position="83"/>
        <end position="135"/>
    </location>
</feature>
<feature type="compositionally biased region" description="Polar residues" evidence="1">
    <location>
        <begin position="124"/>
        <end position="135"/>
    </location>
</feature>
<keyword evidence="3" id="KW-1185">Reference proteome</keyword>
<organism evidence="3 4">
    <name type="scientific">Romanomermis culicivorax</name>
    <name type="common">Nematode worm</name>
    <dbReference type="NCBI Taxonomy" id="13658"/>
    <lineage>
        <taxon>Eukaryota</taxon>
        <taxon>Metazoa</taxon>
        <taxon>Ecdysozoa</taxon>
        <taxon>Nematoda</taxon>
        <taxon>Enoplea</taxon>
        <taxon>Dorylaimia</taxon>
        <taxon>Mermithida</taxon>
        <taxon>Mermithoidea</taxon>
        <taxon>Mermithidae</taxon>
        <taxon>Romanomermis</taxon>
    </lineage>
</organism>
<feature type="compositionally biased region" description="Polar residues" evidence="1">
    <location>
        <begin position="36"/>
        <end position="50"/>
    </location>
</feature>
<evidence type="ECO:0000256" key="2">
    <source>
        <dbReference type="SAM" id="SignalP"/>
    </source>
</evidence>
<feature type="signal peptide" evidence="2">
    <location>
        <begin position="1"/>
        <end position="28"/>
    </location>
</feature>
<name>A0A915L0P1_ROMCU</name>
<evidence type="ECO:0000313" key="4">
    <source>
        <dbReference type="WBParaSite" id="nRc.2.0.1.t43323-RA"/>
    </source>
</evidence>
<feature type="chain" id="PRO_5037019665" evidence="2">
    <location>
        <begin position="29"/>
        <end position="135"/>
    </location>
</feature>
<evidence type="ECO:0000313" key="3">
    <source>
        <dbReference type="Proteomes" id="UP000887565"/>
    </source>
</evidence>
<sequence length="135" mass="14406">MLETLPEFMLSNTLKNLVLCPLIAITLACNAGAKQQMDSPSKNDSPQKDSPSPDFSELLLEANRLLMNGMMVMLKQMQNNMITRPQPAAPAPVPSNSVPAPSSVPSSAAANADSVNDPEKGKRNSVTSRKNSAQL</sequence>
<reference evidence="4" key="1">
    <citation type="submission" date="2022-11" db="UniProtKB">
        <authorList>
            <consortium name="WormBaseParasite"/>
        </authorList>
    </citation>
    <scope>IDENTIFICATION</scope>
</reference>